<evidence type="ECO:0000313" key="3">
    <source>
        <dbReference type="EMBL" id="CAG7905258.1"/>
    </source>
</evidence>
<evidence type="ECO:0000259" key="1">
    <source>
        <dbReference type="Pfam" id="PF03372"/>
    </source>
</evidence>
<dbReference type="EMBL" id="LS974620">
    <property type="protein sequence ID" value="CAG7905258.1"/>
    <property type="molecule type" value="Genomic_DNA"/>
</dbReference>
<evidence type="ECO:0000313" key="4">
    <source>
        <dbReference type="Proteomes" id="UP000694005"/>
    </source>
</evidence>
<dbReference type="Proteomes" id="UP000694005">
    <property type="component" value="Chromosome A04"/>
</dbReference>
<organism evidence="3 4">
    <name type="scientific">Brassica campestris</name>
    <name type="common">Field mustard</name>
    <dbReference type="NCBI Taxonomy" id="3711"/>
    <lineage>
        <taxon>Eukaryota</taxon>
        <taxon>Viridiplantae</taxon>
        <taxon>Streptophyta</taxon>
        <taxon>Embryophyta</taxon>
        <taxon>Tracheophyta</taxon>
        <taxon>Spermatophyta</taxon>
        <taxon>Magnoliopsida</taxon>
        <taxon>eudicotyledons</taxon>
        <taxon>Gunneridae</taxon>
        <taxon>Pentapetalae</taxon>
        <taxon>rosids</taxon>
        <taxon>malvids</taxon>
        <taxon>Brassicales</taxon>
        <taxon>Brassicaceae</taxon>
        <taxon>Brassiceae</taxon>
        <taxon>Brassica</taxon>
    </lineage>
</organism>
<sequence>MCTNIFFWNVRGFNDQDKHHPFVQWLNLHKPLVGAILESHIKEPNLSHIMSRVCPSWNFTSNHDTEEDGRIIILWKYPATVQVLHQSRQSLTCEVSLPRLPRFTFTAVYASNLREERRSLWDDLYEVQTTLFLDHRNWIIGGDFNQITHHEEHSSSSVAQLSSDMTELQDHFLRLGI</sequence>
<dbReference type="Gramene" id="A04p01590.2_BraZ1">
    <property type="protein sequence ID" value="A04p01590.2_BraZ1.CDS.1"/>
    <property type="gene ID" value="A04g01590.2_BraZ1"/>
</dbReference>
<dbReference type="Gramene" id="A09p52090.2_BraZ1">
    <property type="protein sequence ID" value="A09p52090.2_BraZ1.CDS.1"/>
    <property type="gene ID" value="A09g52090.2_BraZ1"/>
</dbReference>
<accession>A0A8D9MB29</accession>
<dbReference type="AlphaFoldDB" id="A0A8D9MB29"/>
<dbReference type="EMBL" id="LS974625">
    <property type="protein sequence ID" value="CAG7864742.1"/>
    <property type="molecule type" value="Genomic_DNA"/>
</dbReference>
<gene>
    <name evidence="3" type="ORF">BRAPAZ1V2_A04P01590.2</name>
    <name evidence="2" type="ORF">BRAPAZ1V2_A09P52090.2</name>
</gene>
<dbReference type="GO" id="GO:0003824">
    <property type="term" value="F:catalytic activity"/>
    <property type="evidence" value="ECO:0007669"/>
    <property type="project" value="InterPro"/>
</dbReference>
<dbReference type="Proteomes" id="UP000694005">
    <property type="component" value="Chromosome A09"/>
</dbReference>
<dbReference type="PANTHER" id="PTHR35218">
    <property type="entry name" value="RNASE H DOMAIN-CONTAINING PROTEIN"/>
    <property type="match status" value="1"/>
</dbReference>
<dbReference type="SUPFAM" id="SSF56219">
    <property type="entry name" value="DNase I-like"/>
    <property type="match status" value="1"/>
</dbReference>
<dbReference type="PANTHER" id="PTHR35218:SF9">
    <property type="entry name" value="ENDONUCLEASE_EXONUCLEASE_PHOSPHATASE DOMAIN-CONTAINING PROTEIN"/>
    <property type="match status" value="1"/>
</dbReference>
<dbReference type="InterPro" id="IPR005135">
    <property type="entry name" value="Endo/exonuclease/phosphatase"/>
</dbReference>
<feature type="non-terminal residue" evidence="3">
    <location>
        <position position="177"/>
    </location>
</feature>
<reference evidence="3 4" key="1">
    <citation type="submission" date="2021-07" db="EMBL/GenBank/DDBJ databases">
        <authorList>
            <consortium name="Genoscope - CEA"/>
            <person name="William W."/>
        </authorList>
    </citation>
    <scope>NUCLEOTIDE SEQUENCE [LARGE SCALE GENOMIC DNA]</scope>
</reference>
<feature type="domain" description="Endonuclease/exonuclease/phosphatase" evidence="1">
    <location>
        <begin position="8"/>
        <end position="153"/>
    </location>
</feature>
<name>A0A8D9MB29_BRACM</name>
<proteinExistence type="predicted"/>
<protein>
    <recommendedName>
        <fullName evidence="1">Endonuclease/exonuclease/phosphatase domain-containing protein</fullName>
    </recommendedName>
</protein>
<dbReference type="Gene3D" id="3.60.10.10">
    <property type="entry name" value="Endonuclease/exonuclease/phosphatase"/>
    <property type="match status" value="1"/>
</dbReference>
<evidence type="ECO:0000313" key="2">
    <source>
        <dbReference type="EMBL" id="CAG7864742.1"/>
    </source>
</evidence>
<dbReference type="InterPro" id="IPR036691">
    <property type="entry name" value="Endo/exonu/phosph_ase_sf"/>
</dbReference>
<dbReference type="Pfam" id="PF03372">
    <property type="entry name" value="Exo_endo_phos"/>
    <property type="match status" value="1"/>
</dbReference>